<protein>
    <submittedName>
        <fullName evidence="1">Uncharacterized protein</fullName>
    </submittedName>
</protein>
<dbReference type="AlphaFoldDB" id="A0A256G4Y6"/>
<gene>
    <name evidence="1" type="ORF">CEV31_0580</name>
</gene>
<name>A0A256G4Y6_9HYPH</name>
<dbReference type="EMBL" id="NNRJ01000010">
    <property type="protein sequence ID" value="OYR21741.1"/>
    <property type="molecule type" value="Genomic_DNA"/>
</dbReference>
<evidence type="ECO:0000313" key="1">
    <source>
        <dbReference type="EMBL" id="OYR21741.1"/>
    </source>
</evidence>
<reference evidence="1 2" key="1">
    <citation type="submission" date="2017-07" db="EMBL/GenBank/DDBJ databases">
        <title>Phylogenetic study on the rhizospheric bacterium Ochrobactrum sp. A44.</title>
        <authorList>
            <person name="Krzyzanowska D.M."/>
            <person name="Ossowicki A."/>
            <person name="Rajewska M."/>
            <person name="Maciag T."/>
            <person name="Kaczynski Z."/>
            <person name="Czerwicka M."/>
            <person name="Jafra S."/>
        </authorList>
    </citation>
    <scope>NUCLEOTIDE SEQUENCE [LARGE SCALE GENOMIC DNA]</scope>
    <source>
        <strain evidence="1 2">DSM 7216</strain>
    </source>
</reference>
<comment type="caution">
    <text evidence="1">The sequence shown here is derived from an EMBL/GenBank/DDBJ whole genome shotgun (WGS) entry which is preliminary data.</text>
</comment>
<evidence type="ECO:0000313" key="2">
    <source>
        <dbReference type="Proteomes" id="UP000215590"/>
    </source>
</evidence>
<accession>A0A256G4Y6</accession>
<keyword evidence="2" id="KW-1185">Reference proteome</keyword>
<sequence>MTNQPLIRYLPRAFRTIQPHCSMIGAIGNSQAFSISIDSFAPYS</sequence>
<proteinExistence type="predicted"/>
<organism evidence="1 2">
    <name type="scientific">Brucella thiophenivorans</name>
    <dbReference type="NCBI Taxonomy" id="571255"/>
    <lineage>
        <taxon>Bacteria</taxon>
        <taxon>Pseudomonadati</taxon>
        <taxon>Pseudomonadota</taxon>
        <taxon>Alphaproteobacteria</taxon>
        <taxon>Hyphomicrobiales</taxon>
        <taxon>Brucellaceae</taxon>
        <taxon>Brucella/Ochrobactrum group</taxon>
        <taxon>Brucella</taxon>
    </lineage>
</organism>
<dbReference type="Proteomes" id="UP000215590">
    <property type="component" value="Unassembled WGS sequence"/>
</dbReference>